<dbReference type="Gene3D" id="3.80.10.10">
    <property type="entry name" value="Ribonuclease Inhibitor"/>
    <property type="match status" value="2"/>
</dbReference>
<accession>A0AAD7Z520</accession>
<proteinExistence type="predicted"/>
<dbReference type="GO" id="GO:0019005">
    <property type="term" value="C:SCF ubiquitin ligase complex"/>
    <property type="evidence" value="ECO:0007669"/>
    <property type="project" value="TreeGrafter"/>
</dbReference>
<dbReference type="GO" id="GO:0031146">
    <property type="term" value="P:SCF-dependent proteasomal ubiquitin-dependent protein catabolic process"/>
    <property type="evidence" value="ECO:0007669"/>
    <property type="project" value="TreeGrafter"/>
</dbReference>
<reference evidence="1" key="1">
    <citation type="journal article" date="2023" name="IScience">
        <title>Live-bearing cockroach genome reveals convergent evolutionary mechanisms linked to viviparity in insects and beyond.</title>
        <authorList>
            <person name="Fouks B."/>
            <person name="Harrison M.C."/>
            <person name="Mikhailova A.A."/>
            <person name="Marchal E."/>
            <person name="English S."/>
            <person name="Carruthers M."/>
            <person name="Jennings E.C."/>
            <person name="Chiamaka E.L."/>
            <person name="Frigard R.A."/>
            <person name="Pippel M."/>
            <person name="Attardo G.M."/>
            <person name="Benoit J.B."/>
            <person name="Bornberg-Bauer E."/>
            <person name="Tobe S.S."/>
        </authorList>
    </citation>
    <scope>NUCLEOTIDE SEQUENCE</scope>
    <source>
        <strain evidence="1">Stay&amp;Tobe</strain>
    </source>
</reference>
<dbReference type="EMBL" id="JASPKZ010010687">
    <property type="protein sequence ID" value="KAJ9573623.1"/>
    <property type="molecule type" value="Genomic_DNA"/>
</dbReference>
<dbReference type="InterPro" id="IPR032675">
    <property type="entry name" value="LRR_dom_sf"/>
</dbReference>
<organism evidence="1 2">
    <name type="scientific">Diploptera punctata</name>
    <name type="common">Pacific beetle cockroach</name>
    <dbReference type="NCBI Taxonomy" id="6984"/>
    <lineage>
        <taxon>Eukaryota</taxon>
        <taxon>Metazoa</taxon>
        <taxon>Ecdysozoa</taxon>
        <taxon>Arthropoda</taxon>
        <taxon>Hexapoda</taxon>
        <taxon>Insecta</taxon>
        <taxon>Pterygota</taxon>
        <taxon>Neoptera</taxon>
        <taxon>Polyneoptera</taxon>
        <taxon>Dictyoptera</taxon>
        <taxon>Blattodea</taxon>
        <taxon>Blaberoidea</taxon>
        <taxon>Blaberidae</taxon>
        <taxon>Diplopterinae</taxon>
        <taxon>Diploptera</taxon>
    </lineage>
</organism>
<sequence length="455" mass="52602">MALLRQPDQLVNLSLQTLCKYICTLIDNSSSIKDTCTYLEHLFRDGVPQSMADIVTENLLWALDAKLTYVDKSLSKLFDIVIMPTVTRLDFCLHSLHQVPYKAFYYHWNGHIIPEVLQRLHVLQNLRVLRIFHTFDGKYTFPSSLVEFTYHNNCDKKILKQLSKCCKDLRKLDLYNSTSIGDSSVEFILKFKSLQHIDLFGTYINEKGMTELLEKLAKNKCKENVPPLKSFGCSNLTSLQFEMLMNNFSQLTSLKFARNTRCEFDLLENLKFLKSFSITDVSARDLYKIIKSVGNQLVLLHFGCDEEFDLRKLAAECITIECLHVNSATRYINVPDVKEMKRLPGLKLVKCLYANLYNSPEATCCLISTCQDVEVLEVNTDTDGCLIAETILNNPMTSLKELNWWCSGDVRDVTLKVVQHCTNLQVLRGYYVWKRRGNIKNDIPVDRNIDWFRFL</sequence>
<keyword evidence="2" id="KW-1185">Reference proteome</keyword>
<gene>
    <name evidence="1" type="ORF">L9F63_008964</name>
</gene>
<dbReference type="SUPFAM" id="SSF52047">
    <property type="entry name" value="RNI-like"/>
    <property type="match status" value="1"/>
</dbReference>
<dbReference type="Proteomes" id="UP001233999">
    <property type="component" value="Unassembled WGS sequence"/>
</dbReference>
<protein>
    <submittedName>
        <fullName evidence="1">Uncharacterized protein</fullName>
    </submittedName>
</protein>
<name>A0AAD7Z520_DIPPU</name>
<reference evidence="1" key="2">
    <citation type="submission" date="2023-05" db="EMBL/GenBank/DDBJ databases">
        <authorList>
            <person name="Fouks B."/>
        </authorList>
    </citation>
    <scope>NUCLEOTIDE SEQUENCE</scope>
    <source>
        <strain evidence="1">Stay&amp;Tobe</strain>
        <tissue evidence="1">Testes</tissue>
    </source>
</reference>
<evidence type="ECO:0000313" key="1">
    <source>
        <dbReference type="EMBL" id="KAJ9573623.1"/>
    </source>
</evidence>
<dbReference type="PANTHER" id="PTHR13318">
    <property type="entry name" value="PARTNER OF PAIRED, ISOFORM B-RELATED"/>
    <property type="match status" value="1"/>
</dbReference>
<comment type="caution">
    <text evidence="1">The sequence shown here is derived from an EMBL/GenBank/DDBJ whole genome shotgun (WGS) entry which is preliminary data.</text>
</comment>
<dbReference type="AlphaFoldDB" id="A0AAD7Z520"/>
<evidence type="ECO:0000313" key="2">
    <source>
        <dbReference type="Proteomes" id="UP001233999"/>
    </source>
</evidence>